<dbReference type="EMBL" id="JAATIQ010000148">
    <property type="protein sequence ID" value="KAF4377045.1"/>
    <property type="molecule type" value="Genomic_DNA"/>
</dbReference>
<dbReference type="InterPro" id="IPR017451">
    <property type="entry name" value="F-box-assoc_interact_dom"/>
</dbReference>
<dbReference type="PANTHER" id="PTHR31672">
    <property type="entry name" value="BNACNNG10540D PROTEIN"/>
    <property type="match status" value="1"/>
</dbReference>
<evidence type="ECO:0000313" key="5">
    <source>
        <dbReference type="Proteomes" id="UP000583929"/>
    </source>
</evidence>
<accession>A0A7J6G223</accession>
<organism evidence="3 5">
    <name type="scientific">Cannabis sativa</name>
    <name type="common">Hemp</name>
    <name type="synonym">Marijuana</name>
    <dbReference type="NCBI Taxonomy" id="3483"/>
    <lineage>
        <taxon>Eukaryota</taxon>
        <taxon>Viridiplantae</taxon>
        <taxon>Streptophyta</taxon>
        <taxon>Embryophyta</taxon>
        <taxon>Tracheophyta</taxon>
        <taxon>Spermatophyta</taxon>
        <taxon>Magnoliopsida</taxon>
        <taxon>eudicotyledons</taxon>
        <taxon>Gunneridae</taxon>
        <taxon>Pentapetalae</taxon>
        <taxon>rosids</taxon>
        <taxon>fabids</taxon>
        <taxon>Rosales</taxon>
        <taxon>Cannabaceae</taxon>
        <taxon>Cannabis</taxon>
    </lineage>
</organism>
<name>A0A7J6G223_CANSA</name>
<feature type="domain" description="F-box associated beta-propeller type 3" evidence="2">
    <location>
        <begin position="210"/>
        <end position="457"/>
    </location>
</feature>
<dbReference type="InterPro" id="IPR050796">
    <property type="entry name" value="SCF_F-box_component"/>
</dbReference>
<feature type="region of interest" description="Disordered" evidence="1">
    <location>
        <begin position="135"/>
        <end position="163"/>
    </location>
</feature>
<gene>
    <name evidence="3" type="ORF">G4B88_023831</name>
    <name evidence="4" type="ORF">G4B88_029990</name>
</gene>
<evidence type="ECO:0000259" key="2">
    <source>
        <dbReference type="Pfam" id="PF08268"/>
    </source>
</evidence>
<feature type="compositionally biased region" description="Pro residues" evidence="1">
    <location>
        <begin position="141"/>
        <end position="163"/>
    </location>
</feature>
<keyword evidence="5" id="KW-1185">Reference proteome</keyword>
<comment type="caution">
    <text evidence="3">The sequence shown here is derived from an EMBL/GenBank/DDBJ whole genome shotgun (WGS) entry which is preliminary data.</text>
</comment>
<dbReference type="InterPro" id="IPR013187">
    <property type="entry name" value="F-box-assoc_dom_typ3"/>
</dbReference>
<dbReference type="EMBL" id="JAATIQ010000124">
    <property type="protein sequence ID" value="KAF4379998.1"/>
    <property type="molecule type" value="Genomic_DNA"/>
</dbReference>
<evidence type="ECO:0000313" key="4">
    <source>
        <dbReference type="EMBL" id="KAF4379998.1"/>
    </source>
</evidence>
<dbReference type="NCBIfam" id="TIGR01640">
    <property type="entry name" value="F_box_assoc_1"/>
    <property type="match status" value="1"/>
</dbReference>
<evidence type="ECO:0000256" key="1">
    <source>
        <dbReference type="SAM" id="MobiDB-lite"/>
    </source>
</evidence>
<reference evidence="3 5" key="1">
    <citation type="journal article" date="2020" name="bioRxiv">
        <title>Sequence and annotation of 42 cannabis genomes reveals extensive copy number variation in cannabinoid synthesis and pathogen resistance genes.</title>
        <authorList>
            <person name="Mckernan K.J."/>
            <person name="Helbert Y."/>
            <person name="Kane L.T."/>
            <person name="Ebling H."/>
            <person name="Zhang L."/>
            <person name="Liu B."/>
            <person name="Eaton Z."/>
            <person name="Mclaughlin S."/>
            <person name="Kingan S."/>
            <person name="Baybayan P."/>
            <person name="Concepcion G."/>
            <person name="Jordan M."/>
            <person name="Riva A."/>
            <person name="Barbazuk W."/>
            <person name="Harkins T."/>
        </authorList>
    </citation>
    <scope>NUCLEOTIDE SEQUENCE [LARGE SCALE GENOMIC DNA]</scope>
    <source>
        <strain evidence="5">cv. Jamaican Lion 4</strain>
        <strain evidence="3">Father</strain>
        <tissue evidence="3">Leaf</tissue>
    </source>
</reference>
<dbReference type="AlphaFoldDB" id="A0A7J6G223"/>
<dbReference type="Proteomes" id="UP000583929">
    <property type="component" value="Unassembled WGS sequence"/>
</dbReference>
<sequence>MRELCMTLLYKSWLSESIDHNFHSFLIFISLMAPPSPTRTTPEVSSIDTVVSPFLSSTVVAAPATVTTTASSSVAAIGSLTIGSGTTPFVPIPPTSASTESFTFSSVACSSLPSFSAPATISTLPPLSSFYSAPPQEIENPPIPRPPAQDPVPPIAPPIPPIAQPQTNSYFYISSKFIGEREQIYWRDEEGKLCGFNLKSLGELEGDEITLYSFCNGLLCYSRTSSTQAFIVNPLKGEVLFLKQPPSPSSPSLRIVRSSFGLGVCGESGNETFKIILLQRTKHANLASILTLGSDTWRVLRYPSVIDVDDLEFFIEPVFEKGFLYWYAPLEHIIVFDVKLEKFSIIKTPIDAKCKICSPMEFRLVDLGGHVGFVKAHWGVLRIWYGTNHNSEGKITEWKKYDPIDIYHEGELFDFSWTLQVLGAWKDESSMLVCSSTLPRVFFCYNFVTKTATVVDFPPKHLVCNSYRGSSLLLTEFHGSSELVYLPPGLNYNTSRSGLIRRGIEDI</sequence>
<proteinExistence type="predicted"/>
<evidence type="ECO:0000313" key="3">
    <source>
        <dbReference type="EMBL" id="KAF4377045.1"/>
    </source>
</evidence>
<protein>
    <recommendedName>
        <fullName evidence="2">F-box associated beta-propeller type 3 domain-containing protein</fullName>
    </recommendedName>
</protein>
<dbReference type="Pfam" id="PF08268">
    <property type="entry name" value="FBA_3"/>
    <property type="match status" value="1"/>
</dbReference>